<organism evidence="1 2">
    <name type="scientific">Clostridium chromiireducens</name>
    <dbReference type="NCBI Taxonomy" id="225345"/>
    <lineage>
        <taxon>Bacteria</taxon>
        <taxon>Bacillati</taxon>
        <taxon>Bacillota</taxon>
        <taxon>Clostridia</taxon>
        <taxon>Eubacteriales</taxon>
        <taxon>Clostridiaceae</taxon>
        <taxon>Clostridium</taxon>
    </lineage>
</organism>
<dbReference type="GO" id="GO:0005886">
    <property type="term" value="C:plasma membrane"/>
    <property type="evidence" value="ECO:0007669"/>
    <property type="project" value="TreeGrafter"/>
</dbReference>
<reference evidence="1 2" key="1">
    <citation type="submission" date="2018-08" db="EMBL/GenBank/DDBJ databases">
        <title>Genome of Clostridium chromiireducens C1, DSM12136.</title>
        <authorList>
            <person name="Xing M."/>
            <person name="Wei Y."/>
            <person name="Ang E.L."/>
            <person name="Zhao H."/>
            <person name="Zhang Y."/>
        </authorList>
    </citation>
    <scope>NUCLEOTIDE SEQUENCE [LARGE SCALE GENOMIC DNA]</scope>
    <source>
        <strain evidence="1 2">C1</strain>
    </source>
</reference>
<dbReference type="EMBL" id="QXDJ01000004">
    <property type="protein sequence ID" value="RII33682.1"/>
    <property type="molecule type" value="Genomic_DNA"/>
</dbReference>
<proteinExistence type="predicted"/>
<comment type="caution">
    <text evidence="1">The sequence shown here is derived from an EMBL/GenBank/DDBJ whole genome shotgun (WGS) entry which is preliminary data.</text>
</comment>
<name>A0A399IQA8_9CLOT</name>
<dbReference type="Proteomes" id="UP000265930">
    <property type="component" value="Unassembled WGS sequence"/>
</dbReference>
<evidence type="ECO:0000313" key="1">
    <source>
        <dbReference type="EMBL" id="RII33682.1"/>
    </source>
</evidence>
<dbReference type="RefSeq" id="WP_119367520.1">
    <property type="nucleotide sequence ID" value="NZ_QXDJ01000004.1"/>
</dbReference>
<dbReference type="PANTHER" id="PTHR38442">
    <property type="entry name" value="INNER MEMBRANE PROTEIN-RELATED"/>
    <property type="match status" value="1"/>
</dbReference>
<protein>
    <submittedName>
        <fullName evidence="1">DUF445 domain-containing protein</fullName>
    </submittedName>
</protein>
<sequence length="413" mass="46985">MKIKTNQKALILLVIMFIGFLFTLFSKDIPIMIILQSGFEAGVVGGFSDWFAVVALFRHPLGIQIPHTALLPRNRQKITTALVSIVENNLLNKSSIISKVHELEVVKKILNICKKSIYSNEGKAAISHIIKGVINYIPIIKISSYVLILIEKYLNRLDTKKFLEKLIDICLKNNYEEKFLDNLIVKCEEIVKEEKVKNEFGNIVFSSIKKLKISGMMQYTLNTALSLLGKEKVGKIAQELVISILSDLKNKNNSSRVMILKLMRNNIKSISSNENIIQKIDEYKTNLSNNIELNNYIVKTLNELKSIILNYLNDDYIKNNILPMLSNLIDGISEDISLMNKLEQQIQEHVSEYISVNHKKIGKLVRDNLEKLDTETLIELIEERVGDDLQWIRVNGAICGFCVGLVLGIIRVL</sequence>
<dbReference type="PANTHER" id="PTHR38442:SF1">
    <property type="entry name" value="INNER MEMBRANE PROTEIN"/>
    <property type="match status" value="1"/>
</dbReference>
<dbReference type="InterPro" id="IPR007383">
    <property type="entry name" value="DUF445"/>
</dbReference>
<dbReference type="AlphaFoldDB" id="A0A399IQA8"/>
<gene>
    <name evidence="1" type="ORF">D2A34_18330</name>
</gene>
<evidence type="ECO:0000313" key="2">
    <source>
        <dbReference type="Proteomes" id="UP000265930"/>
    </source>
</evidence>
<dbReference type="Pfam" id="PF04286">
    <property type="entry name" value="DUF445"/>
    <property type="match status" value="1"/>
</dbReference>
<accession>A0A399IQA8</accession>